<evidence type="ECO:0000256" key="1">
    <source>
        <dbReference type="SAM" id="MobiDB-lite"/>
    </source>
</evidence>
<keyword evidence="2" id="KW-0812">Transmembrane</keyword>
<evidence type="ECO:0000256" key="2">
    <source>
        <dbReference type="SAM" id="Phobius"/>
    </source>
</evidence>
<keyword evidence="2" id="KW-1133">Transmembrane helix</keyword>
<sequence>MTPPSPPDRPGTGTPERGAGPGRAVPSAWRPDLPAVLVAAGAFLVTLALLLPGPVHGRSALVPDSGRLSWRLEADSARYLDTATWRTREDAELVRRIDAVGSPAAGSAGRAVWDVRTATTGPDGTLGHLAWRVAVDRSSGEAVRCCGAHVDGDHLARPHGLTLWWPPGAGAAERPLFDPESRTSAPAVPDGADLVSGVPTERYVQTVAATRASEPARPVPARLFDADARGTVGAERWLEVERVYWVEPLTGRVVQLREQRRETLRPEEAGPDGETERVLLAADFQTPPEEAAANAAAADRRALLLRLTSTDLPAALGGAGALLVLVGVLRRAHRPDRRRSSAAGRV</sequence>
<proteinExistence type="predicted"/>
<dbReference type="InterPro" id="IPR021424">
    <property type="entry name" value="PorA"/>
</dbReference>
<dbReference type="RefSeq" id="WP_114396093.1">
    <property type="nucleotide sequence ID" value="NZ_QEIM01000003.1"/>
</dbReference>
<comment type="caution">
    <text evidence="3">The sequence shown here is derived from an EMBL/GenBank/DDBJ whole genome shotgun (WGS) entry which is preliminary data.</text>
</comment>
<keyword evidence="4" id="KW-1185">Reference proteome</keyword>
<feature type="transmembrane region" description="Helical" evidence="2">
    <location>
        <begin position="312"/>
        <end position="329"/>
    </location>
</feature>
<evidence type="ECO:0000313" key="3">
    <source>
        <dbReference type="EMBL" id="RCV61986.1"/>
    </source>
</evidence>
<feature type="region of interest" description="Disordered" evidence="1">
    <location>
        <begin position="1"/>
        <end position="26"/>
    </location>
</feature>
<dbReference type="Pfam" id="PF11271">
    <property type="entry name" value="PorA"/>
    <property type="match status" value="1"/>
</dbReference>
<dbReference type="EMBL" id="QEIN01000012">
    <property type="protein sequence ID" value="RCV61986.1"/>
    <property type="molecule type" value="Genomic_DNA"/>
</dbReference>
<keyword evidence="2" id="KW-0472">Membrane</keyword>
<dbReference type="AlphaFoldDB" id="A0A368TAL5"/>
<dbReference type="Proteomes" id="UP000253318">
    <property type="component" value="Unassembled WGS sequence"/>
</dbReference>
<organism evidence="3 4">
    <name type="scientific">Marinitenerispora sediminis</name>
    <dbReference type="NCBI Taxonomy" id="1931232"/>
    <lineage>
        <taxon>Bacteria</taxon>
        <taxon>Bacillati</taxon>
        <taxon>Actinomycetota</taxon>
        <taxon>Actinomycetes</taxon>
        <taxon>Streptosporangiales</taxon>
        <taxon>Nocardiopsidaceae</taxon>
        <taxon>Marinitenerispora</taxon>
    </lineage>
</organism>
<gene>
    <name evidence="3" type="ORF">DEF24_02830</name>
</gene>
<name>A0A368TAL5_9ACTN</name>
<evidence type="ECO:0000313" key="4">
    <source>
        <dbReference type="Proteomes" id="UP000253318"/>
    </source>
</evidence>
<protein>
    <submittedName>
        <fullName evidence="3">DUF3068 domain-containing protein</fullName>
    </submittedName>
</protein>
<reference evidence="3 4" key="1">
    <citation type="submission" date="2018-04" db="EMBL/GenBank/DDBJ databases">
        <title>Novel actinobacteria from marine sediment.</title>
        <authorList>
            <person name="Ng Z.Y."/>
            <person name="Tan G.Y.A."/>
        </authorList>
    </citation>
    <scope>NUCLEOTIDE SEQUENCE [LARGE SCALE GENOMIC DNA]</scope>
    <source>
        <strain evidence="3 4">TPS81</strain>
    </source>
</reference>
<accession>A0A368TAL5</accession>
<dbReference type="OrthoDB" id="153031at2"/>